<evidence type="ECO:0000313" key="2">
    <source>
        <dbReference type="EMBL" id="NNH24412.1"/>
    </source>
</evidence>
<feature type="region of interest" description="Disordered" evidence="1">
    <location>
        <begin position="1"/>
        <end position="64"/>
    </location>
</feature>
<gene>
    <name evidence="2" type="ORF">HLB09_15220</name>
</gene>
<feature type="compositionally biased region" description="Pro residues" evidence="1">
    <location>
        <begin position="49"/>
        <end position="58"/>
    </location>
</feature>
<reference evidence="2 3" key="1">
    <citation type="submission" date="2020-05" db="EMBL/GenBank/DDBJ databases">
        <title>MicrobeNet Type strains.</title>
        <authorList>
            <person name="Nicholson A.C."/>
        </authorList>
    </citation>
    <scope>NUCLEOTIDE SEQUENCE [LARGE SCALE GENOMIC DNA]</scope>
    <source>
        <strain evidence="2 3">JCM 14547</strain>
    </source>
</reference>
<organism evidence="2 3">
    <name type="scientific">Pseudokineococcus marinus</name>
    <dbReference type="NCBI Taxonomy" id="351215"/>
    <lineage>
        <taxon>Bacteria</taxon>
        <taxon>Bacillati</taxon>
        <taxon>Actinomycetota</taxon>
        <taxon>Actinomycetes</taxon>
        <taxon>Kineosporiales</taxon>
        <taxon>Kineosporiaceae</taxon>
        <taxon>Pseudokineococcus</taxon>
    </lineage>
</organism>
<evidence type="ECO:0000313" key="3">
    <source>
        <dbReference type="Proteomes" id="UP000555552"/>
    </source>
</evidence>
<comment type="caution">
    <text evidence="2">The sequence shown here is derived from an EMBL/GenBank/DDBJ whole genome shotgun (WGS) entry which is preliminary data.</text>
</comment>
<dbReference type="RefSeq" id="WP_171204162.1">
    <property type="nucleotide sequence ID" value="NZ_BAAANP010000010.1"/>
</dbReference>
<name>A0A849BUB5_9ACTN</name>
<dbReference type="Proteomes" id="UP000555552">
    <property type="component" value="Unassembled WGS sequence"/>
</dbReference>
<evidence type="ECO:0000256" key="1">
    <source>
        <dbReference type="SAM" id="MobiDB-lite"/>
    </source>
</evidence>
<dbReference type="AlphaFoldDB" id="A0A849BUB5"/>
<sequence>MNQVFAMPGPAPAPARLFPAPDLPVPDLPGRRAGRVTAARRSSDRAGPRPDPSTPRPDLPIVAS</sequence>
<accession>A0A849BUB5</accession>
<proteinExistence type="predicted"/>
<dbReference type="EMBL" id="JABEMA010000346">
    <property type="protein sequence ID" value="NNH24412.1"/>
    <property type="molecule type" value="Genomic_DNA"/>
</dbReference>
<protein>
    <submittedName>
        <fullName evidence="2">Uncharacterized protein</fullName>
    </submittedName>
</protein>
<keyword evidence="3" id="KW-1185">Reference proteome</keyword>